<reference evidence="8" key="2">
    <citation type="submission" date="2025-08" db="UniProtKB">
        <authorList>
            <consortium name="Ensembl"/>
        </authorList>
    </citation>
    <scope>IDENTIFICATION</scope>
</reference>
<sequence>MYLENKSNLEIEMSQTSAQGHQGRSSLRSPEAVAGNFGELRLLQGISERRDTQKLQQSAVLPSGQCVIHTEGFVPVRQEDGHNFSVVNFLRGKTNSANLTERSPLLRFSQDDSITYMTLHDPSFVGGEEPWDNSSLDLERRYRLGSEVTSLSLSRSSSSEKNDPLDNLNLNFRLTSSMRCCFKVSKIATIFTIVVLCSLFFSMYPDRDNPWRMLAVSSTDSFSMNLTDFRDNALLKLQVGGPFTGGMIDLTNQDYILIQVEQTEQLGQRRRRTQQVIHNWTIPLHGERSDQILLTKTFEMLSSDPIVITIQAFLQDNEVVPLSMTHQSLYVSVETQVAIAGIILAGVYVLIIFEIVHRTLAAMLGSLASLAALAIIGDRPSLVTVVEWIDYETLALLFGMMVLVAIFSETGFFDYCAVKAYQLSRGRVWPMIIILFSFTGIDFASFTGYMFLGICLVLFTSFPFLRMLYWNKKLYNKESIEIVELKHEILVWRQTAQRINPASREETAVKCLLMQKVLNLESLLRKMMKTFQRQISQEDKNWEQNIQELQKKHRITDKVLLVKCVSVLGVVIFMFFLNSFVPSIHLDLGWIAILGALWLLVLADIQDFEIILHRVEWATLLFFAGLFVLMEALAQLQLIDYIGEQTALLIKAVPEDQRLAIAIILVMWVSALASSLIDNIPFTATMIPVLINLSQDADVNLPVKPLIFALAMGACLGGNGTLIGASANVVCAGIAEQHGYGFSFMEFFRLGFPMMIMTCMIAMCYLLATHIGLGWNM</sequence>
<accession>A0A4W6DX28</accession>
<dbReference type="InterPro" id="IPR051475">
    <property type="entry name" value="Diverse_Ion_Transporter"/>
</dbReference>
<feature type="transmembrane region" description="Helical" evidence="6">
    <location>
        <begin position="329"/>
        <end position="353"/>
    </location>
</feature>
<keyword evidence="9" id="KW-1185">Reference proteome</keyword>
<dbReference type="CDD" id="cd01116">
    <property type="entry name" value="P_permease"/>
    <property type="match status" value="1"/>
</dbReference>
<reference evidence="8" key="3">
    <citation type="submission" date="2025-09" db="UniProtKB">
        <authorList>
            <consortium name="Ensembl"/>
        </authorList>
    </citation>
    <scope>IDENTIFICATION</scope>
</reference>
<keyword evidence="4 6" id="KW-1133">Transmembrane helix</keyword>
<comment type="subcellular location">
    <subcellularLocation>
        <location evidence="1">Membrane</location>
        <topology evidence="1">Multi-pass membrane protein</topology>
    </subcellularLocation>
</comment>
<feature type="transmembrane region" description="Helical" evidence="6">
    <location>
        <begin position="360"/>
        <end position="376"/>
    </location>
</feature>
<feature type="transmembrane region" description="Helical" evidence="6">
    <location>
        <begin position="659"/>
        <end position="677"/>
    </location>
</feature>
<dbReference type="PANTHER" id="PTHR43568:SF1">
    <property type="entry name" value="P PROTEIN"/>
    <property type="match status" value="1"/>
</dbReference>
<keyword evidence="5 6" id="KW-0472">Membrane</keyword>
<feature type="transmembrane region" description="Helical" evidence="6">
    <location>
        <begin position="396"/>
        <end position="416"/>
    </location>
</feature>
<evidence type="ECO:0000256" key="4">
    <source>
        <dbReference type="ARBA" id="ARBA00022989"/>
    </source>
</evidence>
<feature type="transmembrane region" description="Helical" evidence="6">
    <location>
        <begin position="450"/>
        <end position="469"/>
    </location>
</feature>
<feature type="transmembrane region" description="Helical" evidence="6">
    <location>
        <begin position="747"/>
        <end position="768"/>
    </location>
</feature>
<feature type="transmembrane region" description="Helical" evidence="6">
    <location>
        <begin position="187"/>
        <end position="204"/>
    </location>
</feature>
<evidence type="ECO:0000259" key="7">
    <source>
        <dbReference type="Pfam" id="PF03600"/>
    </source>
</evidence>
<dbReference type="GO" id="GO:0055085">
    <property type="term" value="P:transmembrane transport"/>
    <property type="evidence" value="ECO:0007669"/>
    <property type="project" value="InterPro"/>
</dbReference>
<evidence type="ECO:0000256" key="1">
    <source>
        <dbReference type="ARBA" id="ARBA00004141"/>
    </source>
</evidence>
<evidence type="ECO:0000313" key="8">
    <source>
        <dbReference type="Ensembl" id="ENSLCAP00010029338.1"/>
    </source>
</evidence>
<evidence type="ECO:0000256" key="3">
    <source>
        <dbReference type="ARBA" id="ARBA00022692"/>
    </source>
</evidence>
<dbReference type="Proteomes" id="UP000314980">
    <property type="component" value="Unassembled WGS sequence"/>
</dbReference>
<dbReference type="GO" id="GO:0042438">
    <property type="term" value="P:melanin biosynthetic process"/>
    <property type="evidence" value="ECO:0007669"/>
    <property type="project" value="TreeGrafter"/>
</dbReference>
<feature type="domain" description="Citrate transporter-like" evidence="7">
    <location>
        <begin position="430"/>
        <end position="713"/>
    </location>
</feature>
<dbReference type="Pfam" id="PF03600">
    <property type="entry name" value="CitMHS"/>
    <property type="match status" value="1"/>
</dbReference>
<dbReference type="GeneTree" id="ENSGT01030000234550"/>
<name>A0A4W6DX28_LATCA</name>
<feature type="transmembrane region" description="Helical" evidence="6">
    <location>
        <begin position="588"/>
        <end position="605"/>
    </location>
</feature>
<dbReference type="GO" id="GO:0030318">
    <property type="term" value="P:melanocyte differentiation"/>
    <property type="evidence" value="ECO:0007669"/>
    <property type="project" value="TreeGrafter"/>
</dbReference>
<protein>
    <submittedName>
        <fullName evidence="8">OCA2 melanosomal transmembrane protein</fullName>
    </submittedName>
</protein>
<dbReference type="InterPro" id="IPR004680">
    <property type="entry name" value="Cit_transptr-like_dom"/>
</dbReference>
<dbReference type="AlphaFoldDB" id="A0A4W6DX28"/>
<gene>
    <name evidence="8" type="primary">OCA2</name>
</gene>
<proteinExistence type="predicted"/>
<reference evidence="9" key="1">
    <citation type="submission" date="2015-09" db="EMBL/GenBank/DDBJ databases">
        <authorList>
            <person name="Sai Rama Sridatta P."/>
        </authorList>
    </citation>
    <scope>NUCLEOTIDE SEQUENCE [LARGE SCALE GENOMIC DNA]</scope>
</reference>
<keyword evidence="2" id="KW-0813">Transport</keyword>
<feature type="transmembrane region" description="Helical" evidence="6">
    <location>
        <begin position="560"/>
        <end position="582"/>
    </location>
</feature>
<evidence type="ECO:0000256" key="5">
    <source>
        <dbReference type="ARBA" id="ARBA00023136"/>
    </source>
</evidence>
<dbReference type="Ensembl" id="ENSLCAT00010029988.1">
    <property type="protein sequence ID" value="ENSLCAP00010029338.1"/>
    <property type="gene ID" value="ENSLCAG00010013690.1"/>
</dbReference>
<feature type="transmembrane region" description="Helical" evidence="6">
    <location>
        <begin position="428"/>
        <end position="444"/>
    </location>
</feature>
<evidence type="ECO:0000256" key="2">
    <source>
        <dbReference type="ARBA" id="ARBA00022448"/>
    </source>
</evidence>
<keyword evidence="3 6" id="KW-0812">Transmembrane</keyword>
<evidence type="ECO:0000313" key="9">
    <source>
        <dbReference type="Proteomes" id="UP000314980"/>
    </source>
</evidence>
<organism evidence="8 9">
    <name type="scientific">Lates calcarifer</name>
    <name type="common">Barramundi</name>
    <name type="synonym">Holocentrus calcarifer</name>
    <dbReference type="NCBI Taxonomy" id="8187"/>
    <lineage>
        <taxon>Eukaryota</taxon>
        <taxon>Metazoa</taxon>
        <taxon>Chordata</taxon>
        <taxon>Craniata</taxon>
        <taxon>Vertebrata</taxon>
        <taxon>Euteleostomi</taxon>
        <taxon>Actinopterygii</taxon>
        <taxon>Neopterygii</taxon>
        <taxon>Teleostei</taxon>
        <taxon>Neoteleostei</taxon>
        <taxon>Acanthomorphata</taxon>
        <taxon>Carangaria</taxon>
        <taxon>Carangaria incertae sedis</taxon>
        <taxon>Centropomidae</taxon>
        <taxon>Lates</taxon>
    </lineage>
</organism>
<evidence type="ECO:0000256" key="6">
    <source>
        <dbReference type="SAM" id="Phobius"/>
    </source>
</evidence>
<dbReference type="GO" id="GO:0033162">
    <property type="term" value="C:melanosome membrane"/>
    <property type="evidence" value="ECO:0007669"/>
    <property type="project" value="TreeGrafter"/>
</dbReference>
<feature type="transmembrane region" description="Helical" evidence="6">
    <location>
        <begin position="617"/>
        <end position="639"/>
    </location>
</feature>
<dbReference type="PANTHER" id="PTHR43568">
    <property type="entry name" value="P PROTEIN"/>
    <property type="match status" value="1"/>
</dbReference>